<gene>
    <name evidence="3" type="primary">Aste57867_9357</name>
    <name evidence="2" type="ORF">As57867_009321</name>
    <name evidence="3" type="ORF">ASTE57867_9357</name>
</gene>
<evidence type="ECO:0000313" key="4">
    <source>
        <dbReference type="Proteomes" id="UP000332933"/>
    </source>
</evidence>
<feature type="compositionally biased region" description="Basic residues" evidence="1">
    <location>
        <begin position="104"/>
        <end position="121"/>
    </location>
</feature>
<organism evidence="3 4">
    <name type="scientific">Aphanomyces stellatus</name>
    <dbReference type="NCBI Taxonomy" id="120398"/>
    <lineage>
        <taxon>Eukaryota</taxon>
        <taxon>Sar</taxon>
        <taxon>Stramenopiles</taxon>
        <taxon>Oomycota</taxon>
        <taxon>Saprolegniomycetes</taxon>
        <taxon>Saprolegniales</taxon>
        <taxon>Verrucalvaceae</taxon>
        <taxon>Aphanomyces</taxon>
    </lineage>
</organism>
<dbReference type="Proteomes" id="UP000332933">
    <property type="component" value="Unassembled WGS sequence"/>
</dbReference>
<name>A0A485KMT9_9STRA</name>
<evidence type="ECO:0000313" key="3">
    <source>
        <dbReference type="EMBL" id="VFT86238.1"/>
    </source>
</evidence>
<feature type="region of interest" description="Disordered" evidence="1">
    <location>
        <begin position="95"/>
        <end position="216"/>
    </location>
</feature>
<accession>A0A485KMT9</accession>
<reference evidence="2" key="2">
    <citation type="submission" date="2019-06" db="EMBL/GenBank/DDBJ databases">
        <title>Genomics analysis of Aphanomyces spp. identifies a new class of oomycete effector associated with host adaptation.</title>
        <authorList>
            <person name="Gaulin E."/>
        </authorList>
    </citation>
    <scope>NUCLEOTIDE SEQUENCE</scope>
    <source>
        <strain evidence="2">CBS 578.67</strain>
    </source>
</reference>
<dbReference type="AlphaFoldDB" id="A0A485KMT9"/>
<evidence type="ECO:0000256" key="1">
    <source>
        <dbReference type="SAM" id="MobiDB-lite"/>
    </source>
</evidence>
<keyword evidence="4" id="KW-1185">Reference proteome</keyword>
<reference evidence="3 4" key="1">
    <citation type="submission" date="2019-03" db="EMBL/GenBank/DDBJ databases">
        <authorList>
            <person name="Gaulin E."/>
            <person name="Dumas B."/>
        </authorList>
    </citation>
    <scope>NUCLEOTIDE SEQUENCE [LARGE SCALE GENOMIC DNA]</scope>
    <source>
        <strain evidence="3">CBS 568.67</strain>
    </source>
</reference>
<dbReference type="EMBL" id="CAADRA010005158">
    <property type="protein sequence ID" value="VFT86238.1"/>
    <property type="molecule type" value="Genomic_DNA"/>
</dbReference>
<protein>
    <submittedName>
        <fullName evidence="3">Aste57867_9357 protein</fullName>
    </submittedName>
</protein>
<dbReference type="EMBL" id="VJMH01005137">
    <property type="protein sequence ID" value="KAF0700126.1"/>
    <property type="molecule type" value="Genomic_DNA"/>
</dbReference>
<sequence>MGDQVGVDKNLTPAQQLEQQQILSILLDDAGKDWKPRNKVSANKNQPKPVANKTAAVRPSSAKPKTATQVVQPRKVFLTPAQQLEQQQILSILMDDAGKDWKPRNKNQHNPAAHHNKHKQPPAKQVAKAPTKAALQPPAAPVKLTPTQQQEKSVNILIDLKESTKQHPVKQQATKPVPNKQQPNKHSQASVQNKAQHIQPTKHIGNKNQPRAELMG</sequence>
<feature type="region of interest" description="Disordered" evidence="1">
    <location>
        <begin position="33"/>
        <end position="70"/>
    </location>
</feature>
<feature type="compositionally biased region" description="Polar residues" evidence="1">
    <location>
        <begin position="169"/>
        <end position="199"/>
    </location>
</feature>
<proteinExistence type="predicted"/>
<evidence type="ECO:0000313" key="2">
    <source>
        <dbReference type="EMBL" id="KAF0700126.1"/>
    </source>
</evidence>